<proteinExistence type="predicted"/>
<evidence type="ECO:0000313" key="2">
    <source>
        <dbReference type="Proteomes" id="UP000002146"/>
    </source>
</evidence>
<name>A3CWD8_METMJ</name>
<dbReference type="EMBL" id="CP000562">
    <property type="protein sequence ID" value="ABN57688.1"/>
    <property type="molecule type" value="Genomic_DNA"/>
</dbReference>
<reference evidence="1 2" key="1">
    <citation type="journal article" date="2009" name="Stand. Genomic Sci.">
        <title>Complete genome sequence of Methanoculleus marisnigri Romesser et al. 1981 type strain JR1.</title>
        <authorList>
            <person name="Anderson I.J."/>
            <person name="Sieprawska-Lupa M."/>
            <person name="Lapidus A."/>
            <person name="Nolan M."/>
            <person name="Copeland A."/>
            <person name="Glavina Del Rio T."/>
            <person name="Tice H."/>
            <person name="Dalin E."/>
            <person name="Barry K."/>
            <person name="Saunders E."/>
            <person name="Han C."/>
            <person name="Brettin T."/>
            <person name="Detter J.C."/>
            <person name="Bruce D."/>
            <person name="Mikhailova N."/>
            <person name="Pitluck S."/>
            <person name="Hauser L."/>
            <person name="Land M."/>
            <person name="Lucas S."/>
            <person name="Richardson P."/>
            <person name="Whitman W.B."/>
            <person name="Kyrpides N.C."/>
        </authorList>
    </citation>
    <scope>NUCLEOTIDE SEQUENCE [LARGE SCALE GENOMIC DNA]</scope>
    <source>
        <strain evidence="2">ATCC 35101 / DSM 1498 / JR1</strain>
    </source>
</reference>
<dbReference type="Proteomes" id="UP000002146">
    <property type="component" value="Chromosome"/>
</dbReference>
<evidence type="ECO:0000313" key="1">
    <source>
        <dbReference type="EMBL" id="ABN57688.1"/>
    </source>
</evidence>
<accession>A3CWD8</accession>
<organism evidence="1 2">
    <name type="scientific">Methanoculleus marisnigri (strain ATCC 35101 / DSM 1498 / JR1)</name>
    <dbReference type="NCBI Taxonomy" id="368407"/>
    <lineage>
        <taxon>Archaea</taxon>
        <taxon>Methanobacteriati</taxon>
        <taxon>Methanobacteriota</taxon>
        <taxon>Stenosarchaea group</taxon>
        <taxon>Methanomicrobia</taxon>
        <taxon>Methanomicrobiales</taxon>
        <taxon>Methanomicrobiaceae</taxon>
        <taxon>Methanoculleus</taxon>
    </lineage>
</organism>
<dbReference type="HOGENOM" id="CLU_2340213_0_0_2"/>
<gene>
    <name evidence="1" type="ordered locus">Memar_1762</name>
</gene>
<sequence>MGGRAVKAVPRPLPSGRFVWNFPGIRFFRRGRDGQPGPLRSPMQGRWQRWPAEPEQEFAAHHLANMLFTNMRVLGQIILDYFDGDETPEDKRLYRTY</sequence>
<protein>
    <submittedName>
        <fullName evidence="1">Uncharacterized protein</fullName>
    </submittedName>
</protein>
<dbReference type="KEGG" id="mem:Memar_1762"/>
<dbReference type="AlphaFoldDB" id="A3CWD8"/>
<keyword evidence="2" id="KW-1185">Reference proteome</keyword>